<proteinExistence type="predicted"/>
<evidence type="ECO:0000313" key="3">
    <source>
        <dbReference type="EMBL" id="NEM91928.1"/>
    </source>
</evidence>
<organism evidence="3 4">
    <name type="scientific">Galbitalea soli</name>
    <dbReference type="NCBI Taxonomy" id="1268042"/>
    <lineage>
        <taxon>Bacteria</taxon>
        <taxon>Bacillati</taxon>
        <taxon>Actinomycetota</taxon>
        <taxon>Actinomycetes</taxon>
        <taxon>Micrococcales</taxon>
        <taxon>Microbacteriaceae</taxon>
        <taxon>Galbitalea</taxon>
    </lineage>
</organism>
<dbReference type="Pfam" id="PF13411">
    <property type="entry name" value="MerR_1"/>
    <property type="match status" value="1"/>
</dbReference>
<keyword evidence="4" id="KW-1185">Reference proteome</keyword>
<accession>A0A7C9PP76</accession>
<dbReference type="EMBL" id="JAAGWZ010000003">
    <property type="protein sequence ID" value="NEM91928.1"/>
    <property type="molecule type" value="Genomic_DNA"/>
</dbReference>
<dbReference type="PANTHER" id="PTHR30204:SF96">
    <property type="entry name" value="CHROMOSOME-ANCHORING PROTEIN RACA"/>
    <property type="match status" value="1"/>
</dbReference>
<evidence type="ECO:0000256" key="1">
    <source>
        <dbReference type="ARBA" id="ARBA00023125"/>
    </source>
</evidence>
<dbReference type="AlphaFoldDB" id="A0A7C9PP76"/>
<comment type="caution">
    <text evidence="3">The sequence shown here is derived from an EMBL/GenBank/DDBJ whole genome shotgun (WGS) entry which is preliminary data.</text>
</comment>
<dbReference type="Pfam" id="PF07739">
    <property type="entry name" value="TipAS"/>
    <property type="match status" value="1"/>
</dbReference>
<dbReference type="PROSITE" id="PS50937">
    <property type="entry name" value="HTH_MERR_2"/>
    <property type="match status" value="1"/>
</dbReference>
<dbReference type="InterPro" id="IPR009061">
    <property type="entry name" value="DNA-bd_dom_put_sf"/>
</dbReference>
<dbReference type="Gene3D" id="1.10.490.50">
    <property type="entry name" value="Antibiotic binding domain of TipA-like multidrug resistance regulators"/>
    <property type="match status" value="1"/>
</dbReference>
<dbReference type="InterPro" id="IPR012925">
    <property type="entry name" value="TipAS_dom"/>
</dbReference>
<dbReference type="InterPro" id="IPR047057">
    <property type="entry name" value="MerR_fam"/>
</dbReference>
<evidence type="ECO:0000259" key="2">
    <source>
        <dbReference type="PROSITE" id="PS50937"/>
    </source>
</evidence>
<protein>
    <submittedName>
        <fullName evidence="3">MerR family transcriptional regulator</fullName>
    </submittedName>
</protein>
<sequence>MTPNRPRDWSIQEIARLTGTTSRTLRHYGEIGLLPATRTGAGGIRFYDAGALTRLQRILLLRQLGLGLSTIAEVLAGEADDGAALRTHLELLRREQERIGRQIASVETTIQALDDKEDIMADAMFDGFDHTRHETEVTERWGADAYAKGDRWWRAMTADDRRAFTEEHRAIARDYAAARARGVDPTDPEVRAVVLRHIAWLDRTAEITGGRVTAARLRGLGDMYAGDPRFAVGYGGAAGADYVRAALRAVADELP</sequence>
<dbReference type="GO" id="GO:0003700">
    <property type="term" value="F:DNA-binding transcription factor activity"/>
    <property type="evidence" value="ECO:0007669"/>
    <property type="project" value="InterPro"/>
</dbReference>
<gene>
    <name evidence="3" type="ORF">G3T37_11230</name>
</gene>
<dbReference type="InterPro" id="IPR000551">
    <property type="entry name" value="MerR-type_HTH_dom"/>
</dbReference>
<dbReference type="Proteomes" id="UP000479756">
    <property type="component" value="Unassembled WGS sequence"/>
</dbReference>
<evidence type="ECO:0000313" key="4">
    <source>
        <dbReference type="Proteomes" id="UP000479756"/>
    </source>
</evidence>
<dbReference type="InterPro" id="IPR036244">
    <property type="entry name" value="TipA-like_antibiotic-bd"/>
</dbReference>
<name>A0A7C9PP76_9MICO</name>
<dbReference type="SMART" id="SM00422">
    <property type="entry name" value="HTH_MERR"/>
    <property type="match status" value="1"/>
</dbReference>
<dbReference type="PANTHER" id="PTHR30204">
    <property type="entry name" value="REDOX-CYCLING DRUG-SENSING TRANSCRIPTIONAL ACTIVATOR SOXR"/>
    <property type="match status" value="1"/>
</dbReference>
<dbReference type="SUPFAM" id="SSF89082">
    <property type="entry name" value="Antibiotic binding domain of TipA-like multidrug resistance regulators"/>
    <property type="match status" value="1"/>
</dbReference>
<dbReference type="RefSeq" id="WP_163473988.1">
    <property type="nucleotide sequence ID" value="NZ_JAAGWZ010000003.1"/>
</dbReference>
<keyword evidence="1" id="KW-0238">DNA-binding</keyword>
<feature type="domain" description="HTH merR-type" evidence="2">
    <location>
        <begin position="8"/>
        <end position="77"/>
    </location>
</feature>
<dbReference type="GO" id="GO:0003677">
    <property type="term" value="F:DNA binding"/>
    <property type="evidence" value="ECO:0007669"/>
    <property type="project" value="UniProtKB-KW"/>
</dbReference>
<dbReference type="Gene3D" id="1.10.1660.10">
    <property type="match status" value="1"/>
</dbReference>
<reference evidence="3 4" key="1">
    <citation type="journal article" date="2014" name="Int. J. Syst. Evol. Microbiol.">
        <title>Description of Galbitalea soli gen. nov., sp. nov., and Frondihabitans sucicola sp. nov.</title>
        <authorList>
            <person name="Kim S.J."/>
            <person name="Lim J.M."/>
            <person name="Ahn J.H."/>
            <person name="Weon H.Y."/>
            <person name="Hamada M."/>
            <person name="Suzuki K."/>
            <person name="Ahn T.Y."/>
            <person name="Kwon S.W."/>
        </authorList>
    </citation>
    <scope>NUCLEOTIDE SEQUENCE [LARGE SCALE GENOMIC DNA]</scope>
    <source>
        <strain evidence="3 4">NBRC 108727</strain>
    </source>
</reference>
<dbReference type="SUPFAM" id="SSF46955">
    <property type="entry name" value="Putative DNA-binding domain"/>
    <property type="match status" value="1"/>
</dbReference>